<dbReference type="AlphaFoldDB" id="A0AA88IJ14"/>
<dbReference type="Gene3D" id="1.20.1070.10">
    <property type="entry name" value="Rhodopsin 7-helix transmembrane proteins"/>
    <property type="match status" value="1"/>
</dbReference>
<keyword evidence="2" id="KW-0297">G-protein coupled receptor</keyword>
<keyword evidence="6" id="KW-0812">Transmembrane</keyword>
<dbReference type="PANTHER" id="PTHR24232">
    <property type="entry name" value="G-PROTEIN COUPLED RECEPTOR"/>
    <property type="match status" value="1"/>
</dbReference>
<feature type="transmembrane region" description="Helical" evidence="6">
    <location>
        <begin position="172"/>
        <end position="195"/>
    </location>
</feature>
<evidence type="ECO:0000313" key="8">
    <source>
        <dbReference type="Proteomes" id="UP001187415"/>
    </source>
</evidence>
<comment type="caution">
    <text evidence="7">The sequence shown here is derived from an EMBL/GenBank/DDBJ whole genome shotgun (WGS) entry which is preliminary data.</text>
</comment>
<dbReference type="GO" id="GO:0004930">
    <property type="term" value="F:G protein-coupled receptor activity"/>
    <property type="evidence" value="ECO:0007669"/>
    <property type="project" value="UniProtKB-KW"/>
</dbReference>
<evidence type="ECO:0008006" key="9">
    <source>
        <dbReference type="Google" id="ProtNLM"/>
    </source>
</evidence>
<dbReference type="SUPFAM" id="SSF81321">
    <property type="entry name" value="Family A G protein-coupled receptor-like"/>
    <property type="match status" value="1"/>
</dbReference>
<organism evidence="7 8">
    <name type="scientific">Channa striata</name>
    <name type="common">Snakehead murrel</name>
    <name type="synonym">Ophicephalus striatus</name>
    <dbReference type="NCBI Taxonomy" id="64152"/>
    <lineage>
        <taxon>Eukaryota</taxon>
        <taxon>Metazoa</taxon>
        <taxon>Chordata</taxon>
        <taxon>Craniata</taxon>
        <taxon>Vertebrata</taxon>
        <taxon>Euteleostomi</taxon>
        <taxon>Actinopterygii</taxon>
        <taxon>Neopterygii</taxon>
        <taxon>Teleostei</taxon>
        <taxon>Neoteleostei</taxon>
        <taxon>Acanthomorphata</taxon>
        <taxon>Anabantaria</taxon>
        <taxon>Anabantiformes</taxon>
        <taxon>Channoidei</taxon>
        <taxon>Channidae</taxon>
        <taxon>Channa</taxon>
    </lineage>
</organism>
<accession>A0AA88IJ14</accession>
<name>A0AA88IJ14_CHASR</name>
<evidence type="ECO:0000256" key="1">
    <source>
        <dbReference type="ARBA" id="ARBA00004141"/>
    </source>
</evidence>
<keyword evidence="5" id="KW-0807">Transducer</keyword>
<feature type="transmembrane region" description="Helical" evidence="6">
    <location>
        <begin position="141"/>
        <end position="163"/>
    </location>
</feature>
<evidence type="ECO:0000256" key="6">
    <source>
        <dbReference type="SAM" id="Phobius"/>
    </source>
</evidence>
<reference evidence="7" key="1">
    <citation type="submission" date="2023-07" db="EMBL/GenBank/DDBJ databases">
        <title>Chromosome-level Genome Assembly of Striped Snakehead (Channa striata).</title>
        <authorList>
            <person name="Liu H."/>
        </authorList>
    </citation>
    <scope>NUCLEOTIDE SEQUENCE</scope>
    <source>
        <strain evidence="7">Gz</strain>
        <tissue evidence="7">Muscle</tissue>
    </source>
</reference>
<feature type="transmembrane region" description="Helical" evidence="6">
    <location>
        <begin position="248"/>
        <end position="268"/>
    </location>
</feature>
<keyword evidence="6" id="KW-1133">Transmembrane helix</keyword>
<sequence length="286" mass="32664">MTWRNTCADLVLLPNSTTDPCVPCLREFPQTSVAALISTSLLSLPLRGQALWLQASSPITDKTDLFSVNLIVCDLFLTFVSLFAMVDNFIFLQIFQYMWSFLVSLVTYGRPLFQGFLCLERFLAVLHPTIFLRYRPLRYRLAILAPAWLSVLFISSVTVAVCVTHRDYITQFLLFQCTLQLLSFLISTISCLFIAGALIRPPPGDRWEQKGGNGAFLVCILVQIYGVTCYLPMVVVTFGGHIWDERRICVVYIYNLWLILLSSCYFSMHHLHNMGRLTWISSCRKT</sequence>
<keyword evidence="3" id="KW-0675">Receptor</keyword>
<keyword evidence="8" id="KW-1185">Reference proteome</keyword>
<comment type="subcellular location">
    <subcellularLocation>
        <location evidence="1">Membrane</location>
        <topology evidence="1">Multi-pass membrane protein</topology>
    </subcellularLocation>
</comment>
<evidence type="ECO:0000256" key="5">
    <source>
        <dbReference type="ARBA" id="ARBA00023224"/>
    </source>
</evidence>
<dbReference type="PANTHER" id="PTHR24232:SF107">
    <property type="entry name" value="HYDROXYCARBOXYLIC ACID RECEPTOR 2-LIKE"/>
    <property type="match status" value="1"/>
</dbReference>
<dbReference type="EMBL" id="JAUPFM010000022">
    <property type="protein sequence ID" value="KAK2815486.1"/>
    <property type="molecule type" value="Genomic_DNA"/>
</dbReference>
<gene>
    <name evidence="7" type="ORF">Q5P01_025953</name>
</gene>
<evidence type="ECO:0000313" key="7">
    <source>
        <dbReference type="EMBL" id="KAK2815486.1"/>
    </source>
</evidence>
<dbReference type="GO" id="GO:0035025">
    <property type="term" value="P:positive regulation of Rho protein signal transduction"/>
    <property type="evidence" value="ECO:0007669"/>
    <property type="project" value="TreeGrafter"/>
</dbReference>
<protein>
    <recommendedName>
        <fullName evidence="9">G-protein coupled receptors family 1 profile domain-containing protein</fullName>
    </recommendedName>
</protein>
<evidence type="ECO:0000256" key="2">
    <source>
        <dbReference type="ARBA" id="ARBA00023040"/>
    </source>
</evidence>
<evidence type="ECO:0000256" key="3">
    <source>
        <dbReference type="ARBA" id="ARBA00023170"/>
    </source>
</evidence>
<feature type="transmembrane region" description="Helical" evidence="6">
    <location>
        <begin position="215"/>
        <end position="236"/>
    </location>
</feature>
<dbReference type="GO" id="GO:0005886">
    <property type="term" value="C:plasma membrane"/>
    <property type="evidence" value="ECO:0007669"/>
    <property type="project" value="TreeGrafter"/>
</dbReference>
<keyword evidence="6" id="KW-0472">Membrane</keyword>
<keyword evidence="4" id="KW-0325">Glycoprotein</keyword>
<proteinExistence type="predicted"/>
<dbReference type="GO" id="GO:0007200">
    <property type="term" value="P:phospholipase C-activating G protein-coupled receptor signaling pathway"/>
    <property type="evidence" value="ECO:0007669"/>
    <property type="project" value="TreeGrafter"/>
</dbReference>
<dbReference type="Proteomes" id="UP001187415">
    <property type="component" value="Unassembled WGS sequence"/>
</dbReference>
<evidence type="ECO:0000256" key="4">
    <source>
        <dbReference type="ARBA" id="ARBA00023180"/>
    </source>
</evidence>